<dbReference type="EC" id="1.1.3.-" evidence="7"/>
<keyword evidence="8" id="KW-1185">Reference proteome</keyword>
<dbReference type="InterPro" id="IPR036188">
    <property type="entry name" value="FAD/NAD-bd_sf"/>
</dbReference>
<sequence>MYDFIILGGGILGLSTAMQLSERYPDKKMLLLEKESGPARHQSGHNSGVIHAGVYYTPGSLKARFCLEGNRATREFCERHAIPFEICGKLLVATNEQEMQRMGALWERTAANGLEREWLSGEALKEREPHITGLGAIFVPSSGIVSYARVAEAMADEFQRRGGQIRYDHEVTAIAERTGEVIVGTSRGEFTSRYLVTCAGLMADRIVRLLGRNPGFTICPFRGEYYRLPDRLSDIVSHLIYPIPDPSMPFLGVHLTRMIDGSVTVGPNAVLAFKREGYRKGDVSLLDMARMFSNPGILKVLGRNLQPGLHEMKNSLWRRGYLEEVRKYCPSLTLDDLEPWPAGVRAQAVSRDGRLIDDFLFVNTRRTVNVCNAPSPAATSALPIGRHILEKVGEMIQAS</sequence>
<evidence type="ECO:0000256" key="4">
    <source>
        <dbReference type="ARBA" id="ARBA00023002"/>
    </source>
</evidence>
<keyword evidence="3" id="KW-0274">FAD</keyword>
<dbReference type="Gene3D" id="3.30.9.10">
    <property type="entry name" value="D-Amino Acid Oxidase, subunit A, domain 2"/>
    <property type="match status" value="1"/>
</dbReference>
<dbReference type="NCBIfam" id="NF008726">
    <property type="entry name" value="PRK11728.1"/>
    <property type="match status" value="1"/>
</dbReference>
<keyword evidence="2" id="KW-0285">Flavoprotein</keyword>
<proteinExistence type="inferred from homology"/>
<accession>A0ABX7W941</accession>
<dbReference type="PANTHER" id="PTHR43104">
    <property type="entry name" value="L-2-HYDROXYGLUTARATE DEHYDROGENASE, MITOCHONDRIAL"/>
    <property type="match status" value="1"/>
</dbReference>
<evidence type="ECO:0000313" key="7">
    <source>
        <dbReference type="EMBL" id="QTP56838.1"/>
    </source>
</evidence>
<evidence type="ECO:0000256" key="1">
    <source>
        <dbReference type="ARBA" id="ARBA00001974"/>
    </source>
</evidence>
<dbReference type="SUPFAM" id="SSF51905">
    <property type="entry name" value="FAD/NAD(P)-binding domain"/>
    <property type="match status" value="1"/>
</dbReference>
<evidence type="ECO:0000256" key="5">
    <source>
        <dbReference type="ARBA" id="ARBA00037941"/>
    </source>
</evidence>
<protein>
    <submittedName>
        <fullName evidence="7">L-2-hydroxyglutarate oxidase</fullName>
        <ecNumber evidence="7">1.1.3.-</ecNumber>
    </submittedName>
</protein>
<dbReference type="GO" id="GO:0016491">
    <property type="term" value="F:oxidoreductase activity"/>
    <property type="evidence" value="ECO:0007669"/>
    <property type="project" value="UniProtKB-KW"/>
</dbReference>
<evidence type="ECO:0000256" key="2">
    <source>
        <dbReference type="ARBA" id="ARBA00022630"/>
    </source>
</evidence>
<gene>
    <name evidence="7" type="primary">lhgO</name>
    <name evidence="7" type="ORF">HNO51_20435</name>
</gene>
<dbReference type="Proteomes" id="UP000671868">
    <property type="component" value="Chromosome"/>
</dbReference>
<evidence type="ECO:0000259" key="6">
    <source>
        <dbReference type="Pfam" id="PF01266"/>
    </source>
</evidence>
<dbReference type="RefSeq" id="WP_197448964.1">
    <property type="nucleotide sequence ID" value="NZ_CP053381.1"/>
</dbReference>
<dbReference type="Gene3D" id="3.50.50.60">
    <property type="entry name" value="FAD/NAD(P)-binding domain"/>
    <property type="match status" value="1"/>
</dbReference>
<dbReference type="InterPro" id="IPR006076">
    <property type="entry name" value="FAD-dep_OxRdtase"/>
</dbReference>
<dbReference type="EMBL" id="CP053381">
    <property type="protein sequence ID" value="QTP56838.1"/>
    <property type="molecule type" value="Genomic_DNA"/>
</dbReference>
<evidence type="ECO:0000313" key="8">
    <source>
        <dbReference type="Proteomes" id="UP000671868"/>
    </source>
</evidence>
<dbReference type="Pfam" id="PF01266">
    <property type="entry name" value="DAO"/>
    <property type="match status" value="1"/>
</dbReference>
<dbReference type="PANTHER" id="PTHR43104:SF2">
    <property type="entry name" value="L-2-HYDROXYGLUTARATE DEHYDROGENASE, MITOCHONDRIAL"/>
    <property type="match status" value="1"/>
</dbReference>
<comment type="cofactor">
    <cofactor evidence="1">
        <name>FAD</name>
        <dbReference type="ChEBI" id="CHEBI:57692"/>
    </cofactor>
</comment>
<name>A0ABX7W941_9GAMM</name>
<evidence type="ECO:0000256" key="3">
    <source>
        <dbReference type="ARBA" id="ARBA00022827"/>
    </source>
</evidence>
<keyword evidence="4 7" id="KW-0560">Oxidoreductase</keyword>
<organism evidence="7 8">
    <name type="scientific">Billgrantia sulfidoxydans</name>
    <dbReference type="NCBI Taxonomy" id="2733484"/>
    <lineage>
        <taxon>Bacteria</taxon>
        <taxon>Pseudomonadati</taxon>
        <taxon>Pseudomonadota</taxon>
        <taxon>Gammaproteobacteria</taxon>
        <taxon>Oceanospirillales</taxon>
        <taxon>Halomonadaceae</taxon>
        <taxon>Billgrantia</taxon>
    </lineage>
</organism>
<reference evidence="7 8" key="1">
    <citation type="journal article" date="2021" name="Front. Microbiol.">
        <title>Aerobic Denitrification and Heterotrophic Sulfur Oxidation in the Genus Halomonas Revealed by Six Novel Species Characterizations and Genome-Based Analysis.</title>
        <authorList>
            <person name="Wang L."/>
            <person name="Shao Z."/>
        </authorList>
    </citation>
    <scope>NUCLEOTIDE SEQUENCE [LARGE SCALE GENOMIC DNA]</scope>
    <source>
        <strain evidence="7 8">MCCC 1A11059</strain>
    </source>
</reference>
<feature type="domain" description="FAD dependent oxidoreductase" evidence="6">
    <location>
        <begin position="3"/>
        <end position="388"/>
    </location>
</feature>
<comment type="similarity">
    <text evidence="5">Belongs to the L2HGDH family.</text>
</comment>